<dbReference type="GO" id="GO:0047617">
    <property type="term" value="F:fatty acyl-CoA hydrolase activity"/>
    <property type="evidence" value="ECO:0007669"/>
    <property type="project" value="TreeGrafter"/>
</dbReference>
<gene>
    <name evidence="3" type="ORF">H8711_04435</name>
</gene>
<proteinExistence type="inferred from homology"/>
<dbReference type="RefSeq" id="WP_249282336.1">
    <property type="nucleotide sequence ID" value="NZ_JACRST010000004.1"/>
</dbReference>
<sequence length="144" mass="16748">MKSQSRIVARYAETDQMGVIHHAVYPVWYEVARTDYIKKLGISYSDLEKLGVMTPLVELSCRYISPARYEDELIVEVTVGDLSPARVEFQYQVFRIGEHTPLNTGRTLHAWVDTKTFRPVNMKKRYPGLYASIERAWREEQPHG</sequence>
<evidence type="ECO:0000256" key="1">
    <source>
        <dbReference type="ARBA" id="ARBA00005953"/>
    </source>
</evidence>
<dbReference type="EMBL" id="JACRST010000004">
    <property type="protein sequence ID" value="MBC8546183.1"/>
    <property type="molecule type" value="Genomic_DNA"/>
</dbReference>
<comment type="caution">
    <text evidence="3">The sequence shown here is derived from an EMBL/GenBank/DDBJ whole genome shotgun (WGS) entry which is preliminary data.</text>
</comment>
<dbReference type="Pfam" id="PF13279">
    <property type="entry name" value="4HBT_2"/>
    <property type="match status" value="1"/>
</dbReference>
<dbReference type="Proteomes" id="UP000653127">
    <property type="component" value="Unassembled WGS sequence"/>
</dbReference>
<dbReference type="PANTHER" id="PTHR31793">
    <property type="entry name" value="4-HYDROXYBENZOYL-COA THIOESTERASE FAMILY MEMBER"/>
    <property type="match status" value="1"/>
</dbReference>
<accession>A0A926I453</accession>
<keyword evidence="2" id="KW-0378">Hydrolase</keyword>
<evidence type="ECO:0000256" key="2">
    <source>
        <dbReference type="ARBA" id="ARBA00022801"/>
    </source>
</evidence>
<keyword evidence="4" id="KW-1185">Reference proteome</keyword>
<protein>
    <submittedName>
        <fullName evidence="3">Acyl-CoA thioesterase</fullName>
    </submittedName>
</protein>
<dbReference type="AlphaFoldDB" id="A0A926I453"/>
<dbReference type="InterPro" id="IPR006684">
    <property type="entry name" value="YbgC/YbaW"/>
</dbReference>
<organism evidence="3 4">
    <name type="scientific">Ligaoa zhengdingensis</name>
    <dbReference type="NCBI Taxonomy" id="2763658"/>
    <lineage>
        <taxon>Bacteria</taxon>
        <taxon>Bacillati</taxon>
        <taxon>Bacillota</taxon>
        <taxon>Clostridia</taxon>
        <taxon>Eubacteriales</taxon>
        <taxon>Oscillospiraceae</taxon>
        <taxon>Ligaoa</taxon>
    </lineage>
</organism>
<dbReference type="PIRSF" id="PIRSF003230">
    <property type="entry name" value="YbgC"/>
    <property type="match status" value="1"/>
</dbReference>
<dbReference type="InterPro" id="IPR050563">
    <property type="entry name" value="4-hydroxybenzoyl-CoA_TE"/>
</dbReference>
<dbReference type="PANTHER" id="PTHR31793:SF27">
    <property type="entry name" value="NOVEL THIOESTERASE SUPERFAMILY DOMAIN AND SAPOSIN A-TYPE DOMAIN CONTAINING PROTEIN (0610012H03RIK)"/>
    <property type="match status" value="1"/>
</dbReference>
<dbReference type="NCBIfam" id="TIGR00051">
    <property type="entry name" value="YbgC/FadM family acyl-CoA thioesterase"/>
    <property type="match status" value="1"/>
</dbReference>
<dbReference type="InterPro" id="IPR029069">
    <property type="entry name" value="HotDog_dom_sf"/>
</dbReference>
<dbReference type="Gene3D" id="3.10.129.10">
    <property type="entry name" value="Hotdog Thioesterase"/>
    <property type="match status" value="1"/>
</dbReference>
<dbReference type="CDD" id="cd00586">
    <property type="entry name" value="4HBT"/>
    <property type="match status" value="1"/>
</dbReference>
<comment type="similarity">
    <text evidence="1">Belongs to the 4-hydroxybenzoyl-CoA thioesterase family.</text>
</comment>
<reference evidence="3" key="1">
    <citation type="submission" date="2020-08" db="EMBL/GenBank/DDBJ databases">
        <title>Genome public.</title>
        <authorList>
            <person name="Liu C."/>
            <person name="Sun Q."/>
        </authorList>
    </citation>
    <scope>NUCLEOTIDE SEQUENCE</scope>
    <source>
        <strain evidence="3">NSJ-31</strain>
    </source>
</reference>
<evidence type="ECO:0000313" key="3">
    <source>
        <dbReference type="EMBL" id="MBC8546183.1"/>
    </source>
</evidence>
<name>A0A926I453_9FIRM</name>
<evidence type="ECO:0000313" key="4">
    <source>
        <dbReference type="Proteomes" id="UP000653127"/>
    </source>
</evidence>
<dbReference type="SUPFAM" id="SSF54637">
    <property type="entry name" value="Thioesterase/thiol ester dehydrase-isomerase"/>
    <property type="match status" value="1"/>
</dbReference>